<dbReference type="RefSeq" id="WP_131906202.1">
    <property type="nucleotide sequence ID" value="NZ_BAAAFU010000006.1"/>
</dbReference>
<dbReference type="EMBL" id="SMFQ01000004">
    <property type="protein sequence ID" value="TCJ84443.1"/>
    <property type="molecule type" value="Genomic_DNA"/>
</dbReference>
<name>A0A4R1ETB6_9GAMM</name>
<feature type="transmembrane region" description="Helical" evidence="1">
    <location>
        <begin position="253"/>
        <end position="270"/>
    </location>
</feature>
<feature type="transmembrane region" description="Helical" evidence="1">
    <location>
        <begin position="205"/>
        <end position="228"/>
    </location>
</feature>
<accession>A0A4R1ETB6</accession>
<reference evidence="2 3" key="1">
    <citation type="submission" date="2019-03" db="EMBL/GenBank/DDBJ databases">
        <title>Genomic Encyclopedia of Type Strains, Phase IV (KMG-IV): sequencing the most valuable type-strain genomes for metagenomic binning, comparative biology and taxonomic classification.</title>
        <authorList>
            <person name="Goeker M."/>
        </authorList>
    </citation>
    <scope>NUCLEOTIDE SEQUENCE [LARGE SCALE GENOMIC DNA]</scope>
    <source>
        <strain evidence="2 3">DSM 24830</strain>
    </source>
</reference>
<dbReference type="AlphaFoldDB" id="A0A4R1ETB6"/>
<evidence type="ECO:0000256" key="1">
    <source>
        <dbReference type="SAM" id="Phobius"/>
    </source>
</evidence>
<protein>
    <recommendedName>
        <fullName evidence="4">DUF4129 domain-containing protein</fullName>
    </recommendedName>
</protein>
<dbReference type="Proteomes" id="UP000294887">
    <property type="component" value="Unassembled WGS sequence"/>
</dbReference>
<sequence>MNLNEITANIRLRNPWEAIDLGFSMVQKWWLSIYLPLALLTFGIASVLYLIFPKGNVWIASLIFWWLKPLYDRVILHILSHKLFNDELSTWQVLKALPSLIWNTGLFQSLTFRRFSLSRGFNLPIWQLEQLRGSRRSERQSVLHQIAHTYAAWLTIVMVNIEIVIVISLFGLFMLFLPEKTANDFFVGMFSNKVEYERWIDLLNYLFYVFAVTLIHPFYIGASFALYINRRTQLEAWDIELDFKKLALRFETLARNLIPALLCVFTLSLLSTSSPVAADEATNLDTTSETQVTEFLSDERLPAESSKQVIKETMLTKELNDKQTVTYWVRKDTAKKPKNDPDKFSFADFFEPFAKIMGFIIEFALWILVAIVLFLLFYFRDSWLHLFNIERKAKKESYQAPEVMFGMDVRPDSLPDDIISESRKLWDNKQHRESLSLLYRGALIRLINIEHVQLKDSFTEGDVLKHSQKKISEAKHLFLDNLTNNWKMIAYAHRHPTNEAMEQLFNTWVSDFAIENVLSDLESNTPKKDGSKDE</sequence>
<organism evidence="2 3">
    <name type="scientific">Cocleimonas flava</name>
    <dbReference type="NCBI Taxonomy" id="634765"/>
    <lineage>
        <taxon>Bacteria</taxon>
        <taxon>Pseudomonadati</taxon>
        <taxon>Pseudomonadota</taxon>
        <taxon>Gammaproteobacteria</taxon>
        <taxon>Thiotrichales</taxon>
        <taxon>Thiotrichaceae</taxon>
        <taxon>Cocleimonas</taxon>
    </lineage>
</organism>
<proteinExistence type="predicted"/>
<feature type="transmembrane region" description="Helical" evidence="1">
    <location>
        <begin position="150"/>
        <end position="177"/>
    </location>
</feature>
<keyword evidence="3" id="KW-1185">Reference proteome</keyword>
<evidence type="ECO:0000313" key="2">
    <source>
        <dbReference type="EMBL" id="TCJ84443.1"/>
    </source>
</evidence>
<feature type="transmembrane region" description="Helical" evidence="1">
    <location>
        <begin position="356"/>
        <end position="379"/>
    </location>
</feature>
<dbReference type="OrthoDB" id="183980at2"/>
<evidence type="ECO:0000313" key="3">
    <source>
        <dbReference type="Proteomes" id="UP000294887"/>
    </source>
</evidence>
<keyword evidence="1" id="KW-1133">Transmembrane helix</keyword>
<keyword evidence="1" id="KW-0472">Membrane</keyword>
<comment type="caution">
    <text evidence="2">The sequence shown here is derived from an EMBL/GenBank/DDBJ whole genome shotgun (WGS) entry which is preliminary data.</text>
</comment>
<evidence type="ECO:0008006" key="4">
    <source>
        <dbReference type="Google" id="ProtNLM"/>
    </source>
</evidence>
<keyword evidence="1" id="KW-0812">Transmembrane</keyword>
<feature type="transmembrane region" description="Helical" evidence="1">
    <location>
        <begin position="29"/>
        <end position="52"/>
    </location>
</feature>
<gene>
    <name evidence="2" type="ORF">EV695_2400</name>
</gene>